<organism evidence="2 3">
    <name type="scientific">Pseudomonas aeruginosa</name>
    <dbReference type="NCBI Taxonomy" id="287"/>
    <lineage>
        <taxon>Bacteria</taxon>
        <taxon>Pseudomonadati</taxon>
        <taxon>Pseudomonadota</taxon>
        <taxon>Gammaproteobacteria</taxon>
        <taxon>Pseudomonadales</taxon>
        <taxon>Pseudomonadaceae</taxon>
        <taxon>Pseudomonas</taxon>
    </lineage>
</organism>
<keyword evidence="1" id="KW-0812">Transmembrane</keyword>
<proteinExistence type="predicted"/>
<name>A0A367LYL8_PSEAI</name>
<comment type="caution">
    <text evidence="2">The sequence shown here is derived from an EMBL/GenBank/DDBJ whole genome shotgun (WGS) entry which is preliminary data.</text>
</comment>
<evidence type="ECO:0000256" key="1">
    <source>
        <dbReference type="SAM" id="Phobius"/>
    </source>
</evidence>
<dbReference type="AlphaFoldDB" id="A0A367LYL8"/>
<sequence>NLAWASLYNGLVLPFAALGWITPGWAAIGMSVSSLLVVVNALRLTRIPSPRSVWPRSTS</sequence>
<evidence type="ECO:0000313" key="2">
    <source>
        <dbReference type="EMBL" id="RCI70285.1"/>
    </source>
</evidence>
<keyword evidence="1" id="KW-1133">Transmembrane helix</keyword>
<keyword evidence="1" id="KW-0472">Membrane</keyword>
<accession>A0A367LYL8</accession>
<evidence type="ECO:0008006" key="4">
    <source>
        <dbReference type="Google" id="ProtNLM"/>
    </source>
</evidence>
<feature type="transmembrane region" description="Helical" evidence="1">
    <location>
        <begin position="20"/>
        <end position="42"/>
    </location>
</feature>
<evidence type="ECO:0000313" key="3">
    <source>
        <dbReference type="Proteomes" id="UP000253594"/>
    </source>
</evidence>
<dbReference type="Proteomes" id="UP000253594">
    <property type="component" value="Unassembled WGS sequence"/>
</dbReference>
<feature type="non-terminal residue" evidence="2">
    <location>
        <position position="1"/>
    </location>
</feature>
<protein>
    <recommendedName>
        <fullName evidence="4">Heavy metal translocating P-type ATPase</fullName>
    </recommendedName>
</protein>
<dbReference type="RefSeq" id="WP_136332568.1">
    <property type="nucleotide sequence ID" value="NZ_JAMJWV010000695.1"/>
</dbReference>
<dbReference type="EMBL" id="QORE01002243">
    <property type="protein sequence ID" value="RCI70285.1"/>
    <property type="molecule type" value="Genomic_DNA"/>
</dbReference>
<reference evidence="2 3" key="1">
    <citation type="submission" date="2018-07" db="EMBL/GenBank/DDBJ databases">
        <title>Mechanisms of high-level aminoglycoside resistance among Gram-negative pathogens in Brazil.</title>
        <authorList>
            <person name="Ballaben A.S."/>
            <person name="Darini A.L.C."/>
            <person name="Doi Y."/>
        </authorList>
    </citation>
    <scope>NUCLEOTIDE SEQUENCE [LARGE SCALE GENOMIC DNA]</scope>
    <source>
        <strain evidence="2 3">B2-305</strain>
    </source>
</reference>
<gene>
    <name evidence="2" type="ORF">DT376_35375</name>
</gene>